<organism evidence="1 2">
    <name type="scientific">Companilactobacillus bobalius</name>
    <dbReference type="NCBI Taxonomy" id="2801451"/>
    <lineage>
        <taxon>Bacteria</taxon>
        <taxon>Bacillati</taxon>
        <taxon>Bacillota</taxon>
        <taxon>Bacilli</taxon>
        <taxon>Lactobacillales</taxon>
        <taxon>Lactobacillaceae</taxon>
        <taxon>Companilactobacillus</taxon>
    </lineage>
</organism>
<sequence>MLMNRSELIRRGAKIELARRHFFDFCQLRMPGFYKSNRKYLIDLCNDLEDFLTNDTQILVVNEPPRHGKSLTATNFVEWILGRDSTERIMTGSYNETLSTVFSKSVRNTIQEVKADEDILVYNDIFPNTHIKYGDAAMNMWSLEGNPVNNYLATSPSGTATGFGADLIIIDDVIKSAQEANNANRLSDIYRWYVDTMLSRLEKGGKVLIIMTRWASGDLAGRVLTEMPKAGYKVKHINMKAKQDDGSMLCDDVLSLDEYKQKIAVMSPEIAAANYQQEPIDLKGALYQKFNTYTKQPEFSGIYAYCDTADEGSDYLVSIVYGMYKQEPYILDVVMTQEPMEVTESLVTESYYRNKVNLARIESNNGGKGFARQVDTKLKNEYKTNRTVINWFHNGQNKDARILSNSSWVEEHVHYPEDWKLRFPVFFDAIKKYQRAGKNLHDDASDALTGVAESVMSMETETSAPSINDQASYLDSLGL</sequence>
<evidence type="ECO:0000313" key="1">
    <source>
        <dbReference type="EMBL" id="OVE94937.1"/>
    </source>
</evidence>
<protein>
    <recommendedName>
        <fullName evidence="3">Terminase</fullName>
    </recommendedName>
</protein>
<dbReference type="InterPro" id="IPR006517">
    <property type="entry name" value="Phage_terminase_lsu-like_C"/>
</dbReference>
<proteinExistence type="predicted"/>
<evidence type="ECO:0008006" key="3">
    <source>
        <dbReference type="Google" id="ProtNLM"/>
    </source>
</evidence>
<reference evidence="1 2" key="1">
    <citation type="submission" date="2017-03" db="EMBL/GenBank/DDBJ databases">
        <title>Genome sequence of Lactobacillus bobalius KACC 16343.</title>
        <authorList>
            <person name="Chun J."/>
        </authorList>
    </citation>
    <scope>NUCLEOTIDE SEQUENCE [LARGE SCALE GENOMIC DNA]</scope>
    <source>
        <strain evidence="1 2">KACC 16343</strain>
    </source>
</reference>
<name>A0A202F3C1_9LACO</name>
<comment type="caution">
    <text evidence="1">The sequence shown here is derived from an EMBL/GenBank/DDBJ whole genome shotgun (WGS) entry which is preliminary data.</text>
</comment>
<dbReference type="AlphaFoldDB" id="A0A202F3C1"/>
<gene>
    <name evidence="1" type="ORF">LKACC16343_02788</name>
</gene>
<dbReference type="Proteomes" id="UP000196232">
    <property type="component" value="Unassembled WGS sequence"/>
</dbReference>
<dbReference type="NCBIfam" id="TIGR01630">
    <property type="entry name" value="psiM2_ORF9"/>
    <property type="match status" value="1"/>
</dbReference>
<evidence type="ECO:0000313" key="2">
    <source>
        <dbReference type="Proteomes" id="UP000196232"/>
    </source>
</evidence>
<accession>A0A202F3C1</accession>
<dbReference type="EMBL" id="MYFM01000013">
    <property type="protein sequence ID" value="OVE94937.1"/>
    <property type="molecule type" value="Genomic_DNA"/>
</dbReference>